<sequence length="281" mass="28043">MKYSLTLIALASTALTAPTQPEERGLFPGFGDSSSGFDSGFGNLFGGGSGSSDSDSSSGTSSASGAASTPSSTSTTTSAQGTDALGDFTDLLGGSFSSVGGTTENGVTDNNGCQPLTFIFARGTTELGNMGSVVGPPVAKQLASQTNNKVTVQGVDYPADAAGNASLGSSGGPKMASLVKQALKQCPNTKVVLGGYSQGSMVVHNAANSLSADQISAAVLFGDPFKAQSVGKLDDSKRKEYCAQGDPVCLNGGNIMAHLSYGKNAEEAAKFLVEASGVNTS</sequence>
<evidence type="ECO:0000256" key="2">
    <source>
        <dbReference type="ARBA" id="ARBA00007534"/>
    </source>
</evidence>
<keyword evidence="5 12" id="KW-0964">Secreted</keyword>
<evidence type="ECO:0000256" key="12">
    <source>
        <dbReference type="RuleBase" id="RU361263"/>
    </source>
</evidence>
<comment type="function">
    <text evidence="12">Catalyzes the hydrolysis of complex carboxylic polyesters found in the cell wall of plants. Degrades cutin, a macromolecule that forms the structure of the plant cuticle.</text>
</comment>
<comment type="catalytic activity">
    <reaction evidence="9 12">
        <text>cutin + H2O = cutin monomers.</text>
        <dbReference type="EC" id="3.1.1.74"/>
    </reaction>
</comment>
<dbReference type="PROSITE" id="PS00155">
    <property type="entry name" value="CUTINASE_1"/>
    <property type="match status" value="1"/>
</dbReference>
<reference evidence="14 15" key="1">
    <citation type="journal article" date="2016" name="BMC Genomics">
        <title>Comparative genomic and transcriptomic analyses of the Fuzhuan brick tea-fermentation fungus Aspergillus cristatus.</title>
        <authorList>
            <person name="Ge Y."/>
            <person name="Wang Y."/>
            <person name="Liu Y."/>
            <person name="Tan Y."/>
            <person name="Ren X."/>
            <person name="Zhang X."/>
            <person name="Hyde K.D."/>
            <person name="Liu Y."/>
            <person name="Liu Z."/>
        </authorList>
    </citation>
    <scope>NUCLEOTIDE SEQUENCE [LARGE SCALE GENOMIC DNA]</scope>
    <source>
        <strain evidence="14 15">GZAAS20.1005</strain>
    </source>
</reference>
<dbReference type="GO" id="GO:0016052">
    <property type="term" value="P:carbohydrate catabolic process"/>
    <property type="evidence" value="ECO:0007669"/>
    <property type="project" value="TreeGrafter"/>
</dbReference>
<evidence type="ECO:0000256" key="4">
    <source>
        <dbReference type="ARBA" id="ARBA00022487"/>
    </source>
</evidence>
<proteinExistence type="inferred from homology"/>
<dbReference type="Proteomes" id="UP000094569">
    <property type="component" value="Unassembled WGS sequence"/>
</dbReference>
<keyword evidence="6 12" id="KW-0732">Signal</keyword>
<name>A0A1E3BKU6_ASPCR</name>
<feature type="disulfide bond" evidence="11">
    <location>
        <begin position="242"/>
        <end position="249"/>
    </location>
</feature>
<evidence type="ECO:0000313" key="15">
    <source>
        <dbReference type="Proteomes" id="UP000094569"/>
    </source>
</evidence>
<comment type="similarity">
    <text evidence="2 12">Belongs to the cutinase family.</text>
</comment>
<dbReference type="EMBL" id="JXNT01000003">
    <property type="protein sequence ID" value="ODM21006.1"/>
    <property type="molecule type" value="Genomic_DNA"/>
</dbReference>
<evidence type="ECO:0000256" key="6">
    <source>
        <dbReference type="ARBA" id="ARBA00022729"/>
    </source>
</evidence>
<feature type="active site" description="Nucleophile" evidence="10">
    <location>
        <position position="197"/>
    </location>
</feature>
<evidence type="ECO:0000256" key="1">
    <source>
        <dbReference type="ARBA" id="ARBA00004613"/>
    </source>
</evidence>
<dbReference type="VEuPathDB" id="FungiDB:SI65_04059"/>
<dbReference type="SUPFAM" id="SSF53474">
    <property type="entry name" value="alpha/beta-Hydrolases"/>
    <property type="match status" value="1"/>
</dbReference>
<feature type="active site" description="Proton donor/acceptor" evidence="10">
    <location>
        <position position="258"/>
    </location>
</feature>
<evidence type="ECO:0000256" key="7">
    <source>
        <dbReference type="ARBA" id="ARBA00022801"/>
    </source>
</evidence>
<feature type="compositionally biased region" description="Low complexity" evidence="13">
    <location>
        <begin position="51"/>
        <end position="82"/>
    </location>
</feature>
<dbReference type="PANTHER" id="PTHR48250:SF2">
    <property type="entry name" value="CUTINASE"/>
    <property type="match status" value="1"/>
</dbReference>
<feature type="region of interest" description="Disordered" evidence="13">
    <location>
        <begin position="48"/>
        <end position="82"/>
    </location>
</feature>
<evidence type="ECO:0000256" key="10">
    <source>
        <dbReference type="PIRSR" id="PIRSR611150-1"/>
    </source>
</evidence>
<dbReference type="AlphaFoldDB" id="A0A1E3BKU6"/>
<keyword evidence="4 12" id="KW-0719">Serine esterase</keyword>
<dbReference type="InterPro" id="IPR043580">
    <property type="entry name" value="CUTINASE_1"/>
</dbReference>
<dbReference type="Pfam" id="PF01083">
    <property type="entry name" value="Cutinase"/>
    <property type="match status" value="1"/>
</dbReference>
<feature type="signal peptide" evidence="12">
    <location>
        <begin position="1"/>
        <end position="16"/>
    </location>
</feature>
<dbReference type="Gene3D" id="3.40.50.1820">
    <property type="entry name" value="alpha/beta hydrolase"/>
    <property type="match status" value="1"/>
</dbReference>
<dbReference type="InterPro" id="IPR000675">
    <property type="entry name" value="Cutinase/axe"/>
</dbReference>
<accession>A0A1E3BKU6</accession>
<keyword evidence="8 11" id="KW-1015">Disulfide bond</keyword>
<dbReference type="EC" id="3.1.1.74" evidence="3 12"/>
<evidence type="ECO:0000256" key="9">
    <source>
        <dbReference type="ARBA" id="ARBA00034045"/>
    </source>
</evidence>
<dbReference type="PANTHER" id="PTHR48250">
    <property type="entry name" value="CUTINASE 2-RELATED"/>
    <property type="match status" value="1"/>
</dbReference>
<evidence type="ECO:0000313" key="14">
    <source>
        <dbReference type="EMBL" id="ODM21006.1"/>
    </source>
</evidence>
<dbReference type="SMART" id="SM01110">
    <property type="entry name" value="Cutinase"/>
    <property type="match status" value="1"/>
</dbReference>
<feature type="active site" evidence="10">
    <location>
        <position position="246"/>
    </location>
</feature>
<evidence type="ECO:0000256" key="3">
    <source>
        <dbReference type="ARBA" id="ARBA00013095"/>
    </source>
</evidence>
<feature type="chain" id="PRO_5009027094" description="Cutinase" evidence="12">
    <location>
        <begin position="17"/>
        <end position="281"/>
    </location>
</feature>
<keyword evidence="7 12" id="KW-0378">Hydrolase</keyword>
<dbReference type="GO" id="GO:0050525">
    <property type="term" value="F:cutinase activity"/>
    <property type="evidence" value="ECO:0007669"/>
    <property type="project" value="UniProtKB-UniRule"/>
</dbReference>
<comment type="subcellular location">
    <subcellularLocation>
        <location evidence="1 12">Secreted</location>
    </subcellularLocation>
</comment>
<evidence type="ECO:0000256" key="11">
    <source>
        <dbReference type="PIRSR" id="PIRSR611150-2"/>
    </source>
</evidence>
<evidence type="ECO:0000256" key="8">
    <source>
        <dbReference type="ARBA" id="ARBA00023157"/>
    </source>
</evidence>
<feature type="disulfide bond" evidence="11">
    <location>
        <begin position="113"/>
        <end position="186"/>
    </location>
</feature>
<dbReference type="GO" id="GO:0005576">
    <property type="term" value="C:extracellular region"/>
    <property type="evidence" value="ECO:0007669"/>
    <property type="project" value="UniProtKB-SubCell"/>
</dbReference>
<protein>
    <recommendedName>
        <fullName evidence="3 12">Cutinase</fullName>
        <ecNumber evidence="3 12">3.1.1.74</ecNumber>
    </recommendedName>
</protein>
<organism evidence="14 15">
    <name type="scientific">Aspergillus cristatus</name>
    <name type="common">Chinese Fuzhuan brick tea-fermentation fungus</name>
    <name type="synonym">Eurotium cristatum</name>
    <dbReference type="NCBI Taxonomy" id="573508"/>
    <lineage>
        <taxon>Eukaryota</taxon>
        <taxon>Fungi</taxon>
        <taxon>Dikarya</taxon>
        <taxon>Ascomycota</taxon>
        <taxon>Pezizomycotina</taxon>
        <taxon>Eurotiomycetes</taxon>
        <taxon>Eurotiomycetidae</taxon>
        <taxon>Eurotiales</taxon>
        <taxon>Aspergillaceae</taxon>
        <taxon>Aspergillus</taxon>
        <taxon>Aspergillus subgen. Aspergillus</taxon>
    </lineage>
</organism>
<dbReference type="OrthoDB" id="3225429at2759"/>
<dbReference type="STRING" id="573508.A0A1E3BKU6"/>
<evidence type="ECO:0000256" key="5">
    <source>
        <dbReference type="ARBA" id="ARBA00022525"/>
    </source>
</evidence>
<dbReference type="InterPro" id="IPR029058">
    <property type="entry name" value="AB_hydrolase_fold"/>
</dbReference>
<gene>
    <name evidence="14" type="ORF">SI65_04059</name>
</gene>
<evidence type="ECO:0000256" key="13">
    <source>
        <dbReference type="SAM" id="MobiDB-lite"/>
    </source>
</evidence>
<comment type="caution">
    <text evidence="14">The sequence shown here is derived from an EMBL/GenBank/DDBJ whole genome shotgun (WGS) entry which is preliminary data.</text>
</comment>
<keyword evidence="15" id="KW-1185">Reference proteome</keyword>
<dbReference type="InterPro" id="IPR011150">
    <property type="entry name" value="Cutinase_monf"/>
</dbReference>